<evidence type="ECO:0000256" key="1">
    <source>
        <dbReference type="SAM" id="Coils"/>
    </source>
</evidence>
<dbReference type="AlphaFoldDB" id="A0A2T5V7S7"/>
<keyword evidence="1" id="KW-0175">Coiled coil</keyword>
<feature type="coiled-coil region" evidence="1">
    <location>
        <begin position="442"/>
        <end position="469"/>
    </location>
</feature>
<comment type="caution">
    <text evidence="3">The sequence shown here is derived from an EMBL/GenBank/DDBJ whole genome shotgun (WGS) entry which is preliminary data.</text>
</comment>
<proteinExistence type="predicted"/>
<dbReference type="Pfam" id="PF13514">
    <property type="entry name" value="AAA_27"/>
    <property type="match status" value="1"/>
</dbReference>
<accession>A0A2T5V7S7</accession>
<feature type="coiled-coil region" evidence="1">
    <location>
        <begin position="284"/>
        <end position="318"/>
    </location>
</feature>
<dbReference type="RefSeq" id="WP_107990740.1">
    <property type="nucleotide sequence ID" value="NZ_QAYG01000006.1"/>
</dbReference>
<dbReference type="OrthoDB" id="9764467at2"/>
<protein>
    <submittedName>
        <fullName evidence="3">Uncharacterized protein YhaN</fullName>
    </submittedName>
</protein>
<sequence length="1159" mass="126858">MRIERLDLIRYGKFTGHTLNFGEGAAGAPDFHIVYGPNEAGKSTLFNAWLDLLFGIEPQSKFNFLHAYDTMRIGARLYLGDRPLTLARVKKRNGSLLDEADLPLPEGLLQAALAGVDRDAYRTMFSLDDKTLETGGEAILESKGDLGQLLFSASSGLAALSQQLSGLHKQADEIHRPGARTATQLRELKRTLDELAGRRKELDTAASAYAKLVKDRDQAGADYDTALSESARLKQRLGVVAGLLQALPRLSSLRRLRDTLAPLQGLREAPAGWADALPDLIREEPKLEERARASEARIEALERDIEAIEIDEAALALAPRIDDLANLAARHTSAAADLPEERARHDEAEARIAHILRKLERDGEDAPETLVLPAATVARLRELIEAHATVIRETLAARNELDAAREAERKADAEAEDAGADAGDHAALAALKAQLPGLQTEAARIAAERRQAERTIASLRERLDACFERLLPWQGDADALARLRVPDPAALQAWEDAGADLRDTQSFQKEQIGKFSQKRDRLTAGREALEQAAGLLDEAAATRVRAAREAAWAAHAARLDAETAAAFREALEQDDALTAARLAQSADRADHKRMSVELAEVVADLAAAQKIRDDARAEAEALKDEIAASLRKCDPALADFTPATLRAWLGERDKALELRTDLRQSERDLTVAAEEQADVRQRLVRALEDAGATVGGDTSLTDLLERGQTLVDGEARMAGARKRLEECRSETRRREAALQVAEEAAERWQKDWSDACSRCWFGEVGAPSPETVRALVDELNHLAPALEARDGVARRIEAMEAVATAFRQACESLGDELGLPATADPRDLFRDLSARAAAARKAHERREALRENLNEARNSAGETAEAIAALRDRKAEMTAHFEVATFDEVQQAFAALRERARLRSQAAELEGEILTGLGLADMAQAEARLEAADREALETERAETEQRIEDQDARLRELYAGREKAAEAVASVGGDDTVARLEEQRQTVLLEIEESAKGWLRLKAGILAAEQALRAYRDNHRSSMMERASAAFRKISCGAFQGLVTQSNGEREELIGIDHRNASKRAGEMSKGTCFQLYLALRIAGYHEFVASRASLPFIADDILETFDDERAAETIRLLAEMGEKGQVIYLTHHPHLCAIAKKVCPTATLHELPGPLAG</sequence>
<feature type="domain" description="YhaN AAA" evidence="2">
    <location>
        <begin position="1"/>
        <end position="207"/>
    </location>
</feature>
<keyword evidence="4" id="KW-1185">Reference proteome</keyword>
<dbReference type="EMBL" id="QAYG01000006">
    <property type="protein sequence ID" value="PTW59790.1"/>
    <property type="molecule type" value="Genomic_DNA"/>
</dbReference>
<dbReference type="Gene3D" id="3.40.50.300">
    <property type="entry name" value="P-loop containing nucleotide triphosphate hydrolases"/>
    <property type="match status" value="2"/>
</dbReference>
<evidence type="ECO:0000313" key="4">
    <source>
        <dbReference type="Proteomes" id="UP000244081"/>
    </source>
</evidence>
<gene>
    <name evidence="3" type="ORF">C8N35_106175</name>
</gene>
<evidence type="ECO:0000313" key="3">
    <source>
        <dbReference type="EMBL" id="PTW59790.1"/>
    </source>
</evidence>
<feature type="coiled-coil region" evidence="1">
    <location>
        <begin position="839"/>
        <end position="954"/>
    </location>
</feature>
<name>A0A2T5V7S7_9HYPH</name>
<organism evidence="3 4">
    <name type="scientific">Breoghania corrubedonensis</name>
    <dbReference type="NCBI Taxonomy" id="665038"/>
    <lineage>
        <taxon>Bacteria</taxon>
        <taxon>Pseudomonadati</taxon>
        <taxon>Pseudomonadota</taxon>
        <taxon>Alphaproteobacteria</taxon>
        <taxon>Hyphomicrobiales</taxon>
        <taxon>Stappiaceae</taxon>
        <taxon>Breoghania</taxon>
    </lineage>
</organism>
<reference evidence="3 4" key="1">
    <citation type="submission" date="2018-04" db="EMBL/GenBank/DDBJ databases">
        <title>Genomic Encyclopedia of Archaeal and Bacterial Type Strains, Phase II (KMG-II): from individual species to whole genera.</title>
        <authorList>
            <person name="Goeker M."/>
        </authorList>
    </citation>
    <scope>NUCLEOTIDE SEQUENCE [LARGE SCALE GENOMIC DNA]</scope>
    <source>
        <strain evidence="3 4">DSM 23382</strain>
    </source>
</reference>
<evidence type="ECO:0000259" key="2">
    <source>
        <dbReference type="Pfam" id="PF13514"/>
    </source>
</evidence>
<dbReference type="InterPro" id="IPR027417">
    <property type="entry name" value="P-loop_NTPase"/>
</dbReference>
<dbReference type="SUPFAM" id="SSF52540">
    <property type="entry name" value="P-loop containing nucleoside triphosphate hydrolases"/>
    <property type="match status" value="1"/>
</dbReference>
<dbReference type="Proteomes" id="UP000244081">
    <property type="component" value="Unassembled WGS sequence"/>
</dbReference>
<dbReference type="PANTHER" id="PTHR41259:SF1">
    <property type="entry name" value="DOUBLE-STRAND BREAK REPAIR RAD50 ATPASE, PUTATIVE-RELATED"/>
    <property type="match status" value="1"/>
</dbReference>
<dbReference type="InterPro" id="IPR038734">
    <property type="entry name" value="YhaN_AAA"/>
</dbReference>
<feature type="coiled-coil region" evidence="1">
    <location>
        <begin position="598"/>
        <end position="632"/>
    </location>
</feature>
<dbReference type="PANTHER" id="PTHR41259">
    <property type="entry name" value="DOUBLE-STRAND BREAK REPAIR RAD50 ATPASE, PUTATIVE-RELATED"/>
    <property type="match status" value="1"/>
</dbReference>